<evidence type="ECO:0000256" key="2">
    <source>
        <dbReference type="ARBA" id="ARBA00022801"/>
    </source>
</evidence>
<keyword evidence="2 3" id="KW-0378">Hydrolase</keyword>
<dbReference type="Proteomes" id="UP000199545">
    <property type="component" value="Unassembled WGS sequence"/>
</dbReference>
<dbReference type="InterPro" id="IPR029001">
    <property type="entry name" value="ITPase-like_fam"/>
</dbReference>
<evidence type="ECO:0000313" key="4">
    <source>
        <dbReference type="Proteomes" id="UP000199545"/>
    </source>
</evidence>
<dbReference type="GO" id="GO:0005737">
    <property type="term" value="C:cytoplasm"/>
    <property type="evidence" value="ECO:0007669"/>
    <property type="project" value="TreeGrafter"/>
</dbReference>
<protein>
    <submittedName>
        <fullName evidence="3">XTP/dITP diphosphohydrolase</fullName>
    </submittedName>
</protein>
<gene>
    <name evidence="3" type="ORF">SAMN05421852_101200</name>
</gene>
<dbReference type="Gene3D" id="3.90.950.10">
    <property type="match status" value="1"/>
</dbReference>
<dbReference type="InterPro" id="IPR002637">
    <property type="entry name" value="RdgB/HAM1"/>
</dbReference>
<proteinExistence type="inferred from homology"/>
<dbReference type="EMBL" id="FORR01000001">
    <property type="protein sequence ID" value="SFI63497.1"/>
    <property type="molecule type" value="Genomic_DNA"/>
</dbReference>
<dbReference type="OrthoDB" id="9795331at2"/>
<dbReference type="CDD" id="cd00515">
    <property type="entry name" value="HAM1"/>
    <property type="match status" value="1"/>
</dbReference>
<dbReference type="GO" id="GO:0009143">
    <property type="term" value="P:nucleoside triphosphate catabolic process"/>
    <property type="evidence" value="ECO:0007669"/>
    <property type="project" value="InterPro"/>
</dbReference>
<dbReference type="Pfam" id="PF01725">
    <property type="entry name" value="Ham1p_like"/>
    <property type="match status" value="1"/>
</dbReference>
<dbReference type="STRING" id="46223.SAMN05421852_101200"/>
<dbReference type="PANTHER" id="PTHR11067">
    <property type="entry name" value="INOSINE TRIPHOSPHATE PYROPHOSPHATASE/HAM1 PROTEIN"/>
    <property type="match status" value="1"/>
</dbReference>
<dbReference type="RefSeq" id="WP_093227182.1">
    <property type="nucleotide sequence ID" value="NZ_FORR01000001.1"/>
</dbReference>
<dbReference type="PANTHER" id="PTHR11067:SF9">
    <property type="entry name" value="INOSINE TRIPHOSPHATE PYROPHOSPHATASE"/>
    <property type="match status" value="1"/>
</dbReference>
<comment type="similarity">
    <text evidence="1">Belongs to the HAM1 NTPase family.</text>
</comment>
<name>A0A1I3JTA6_9BACL</name>
<organism evidence="3 4">
    <name type="scientific">Thermoflavimicrobium dichotomicum</name>
    <dbReference type="NCBI Taxonomy" id="46223"/>
    <lineage>
        <taxon>Bacteria</taxon>
        <taxon>Bacillati</taxon>
        <taxon>Bacillota</taxon>
        <taxon>Bacilli</taxon>
        <taxon>Bacillales</taxon>
        <taxon>Thermoactinomycetaceae</taxon>
        <taxon>Thermoflavimicrobium</taxon>
    </lineage>
</organism>
<reference evidence="3" key="1">
    <citation type="submission" date="2016-10" db="EMBL/GenBank/DDBJ databases">
        <authorList>
            <person name="de Groot N.N."/>
        </authorList>
    </citation>
    <scope>NUCLEOTIDE SEQUENCE [LARGE SCALE GENOMIC DNA]</scope>
    <source>
        <strain evidence="3">DSM 44778</strain>
    </source>
</reference>
<evidence type="ECO:0000256" key="1">
    <source>
        <dbReference type="ARBA" id="ARBA00008023"/>
    </source>
</evidence>
<dbReference type="SUPFAM" id="SSF52972">
    <property type="entry name" value="ITPase-like"/>
    <property type="match status" value="1"/>
</dbReference>
<sequence>MKILFATSNQGKLSEAKAVLEPLGLEVVPFPLSLIETDAGTVKEVALQKIKQAMEQGYDQVMVDDAGIYFAAYHQFPGVLTKRIFNGIGYRGIAKLLAGENREAWFEGTVAVCWKGQVQTFSGITKGHIIDPLTEDIQPVPGFPFDSVFIPEGEHHVLKDLPMEKRLFYSYRRKALEKMAHWLFLHEKKNGQQDTYML</sequence>
<dbReference type="AlphaFoldDB" id="A0A1I3JTA6"/>
<dbReference type="GO" id="GO:0047429">
    <property type="term" value="F:nucleoside triphosphate diphosphatase activity"/>
    <property type="evidence" value="ECO:0007669"/>
    <property type="project" value="InterPro"/>
</dbReference>
<evidence type="ECO:0000313" key="3">
    <source>
        <dbReference type="EMBL" id="SFI63497.1"/>
    </source>
</evidence>
<accession>A0A1I3JTA6</accession>
<keyword evidence="4" id="KW-1185">Reference proteome</keyword>